<feature type="compositionally biased region" description="Polar residues" evidence="1">
    <location>
        <begin position="24"/>
        <end position="33"/>
    </location>
</feature>
<evidence type="ECO:0000313" key="3">
    <source>
        <dbReference type="Proteomes" id="UP000267096"/>
    </source>
</evidence>
<keyword evidence="3" id="KW-1185">Reference proteome</keyword>
<evidence type="ECO:0000313" key="2">
    <source>
        <dbReference type="EMBL" id="VDK49264.1"/>
    </source>
</evidence>
<sequence length="66" mass="7321">MKSFVNLIGDFANMNRTPDYKAKNPQSTTNTDPSLPGGARITNRRHSLNLTVGVSVSFMVFNLNYT</sequence>
<evidence type="ECO:0000313" key="4">
    <source>
        <dbReference type="WBParaSite" id="ASIM_0001381401-mRNA-1"/>
    </source>
</evidence>
<dbReference type="Proteomes" id="UP000267096">
    <property type="component" value="Unassembled WGS sequence"/>
</dbReference>
<proteinExistence type="predicted"/>
<accession>A0A0M3JZ98</accession>
<dbReference type="AlphaFoldDB" id="A0A0M3JZ98"/>
<dbReference type="EMBL" id="UYRR01031344">
    <property type="protein sequence ID" value="VDK49264.1"/>
    <property type="molecule type" value="Genomic_DNA"/>
</dbReference>
<dbReference type="WBParaSite" id="ASIM_0001381401-mRNA-1">
    <property type="protein sequence ID" value="ASIM_0001381401-mRNA-1"/>
    <property type="gene ID" value="ASIM_0001381401"/>
</dbReference>
<reference evidence="2 3" key="2">
    <citation type="submission" date="2018-11" db="EMBL/GenBank/DDBJ databases">
        <authorList>
            <consortium name="Pathogen Informatics"/>
        </authorList>
    </citation>
    <scope>NUCLEOTIDE SEQUENCE [LARGE SCALE GENOMIC DNA]</scope>
</reference>
<name>A0A0M3JZ98_ANISI</name>
<protein>
    <submittedName>
        <fullName evidence="2 4">Uncharacterized protein</fullName>
    </submittedName>
</protein>
<organism evidence="4">
    <name type="scientific">Anisakis simplex</name>
    <name type="common">Herring worm</name>
    <dbReference type="NCBI Taxonomy" id="6269"/>
    <lineage>
        <taxon>Eukaryota</taxon>
        <taxon>Metazoa</taxon>
        <taxon>Ecdysozoa</taxon>
        <taxon>Nematoda</taxon>
        <taxon>Chromadorea</taxon>
        <taxon>Rhabditida</taxon>
        <taxon>Spirurina</taxon>
        <taxon>Ascaridomorpha</taxon>
        <taxon>Ascaridoidea</taxon>
        <taxon>Anisakidae</taxon>
        <taxon>Anisakis</taxon>
        <taxon>Anisakis simplex complex</taxon>
    </lineage>
</organism>
<evidence type="ECO:0000256" key="1">
    <source>
        <dbReference type="SAM" id="MobiDB-lite"/>
    </source>
</evidence>
<reference evidence="4" key="1">
    <citation type="submission" date="2017-02" db="UniProtKB">
        <authorList>
            <consortium name="WormBaseParasite"/>
        </authorList>
    </citation>
    <scope>IDENTIFICATION</scope>
</reference>
<gene>
    <name evidence="2" type="ORF">ASIM_LOCUS13242</name>
</gene>
<feature type="region of interest" description="Disordered" evidence="1">
    <location>
        <begin position="1"/>
        <end position="41"/>
    </location>
</feature>
<dbReference type="OrthoDB" id="5868596at2759"/>